<evidence type="ECO:0000313" key="20">
    <source>
        <dbReference type="Proteomes" id="UP000664203"/>
    </source>
</evidence>
<feature type="disulfide bond" evidence="15">
    <location>
        <begin position="29"/>
        <end position="69"/>
    </location>
</feature>
<evidence type="ECO:0000256" key="16">
    <source>
        <dbReference type="SAM" id="MobiDB-lite"/>
    </source>
</evidence>
<feature type="disulfide bond" evidence="15">
    <location>
        <begin position="43"/>
        <end position="50"/>
    </location>
</feature>
<evidence type="ECO:0000256" key="11">
    <source>
        <dbReference type="ARBA" id="ARBA00023136"/>
    </source>
</evidence>
<accession>A0A8H3IJ04</accession>
<keyword evidence="8 15" id="KW-0479">Metal-binding</keyword>
<organism evidence="19 20">
    <name type="scientific">Alectoria fallacina</name>
    <dbReference type="NCBI Taxonomy" id="1903189"/>
    <lineage>
        <taxon>Eukaryota</taxon>
        <taxon>Fungi</taxon>
        <taxon>Dikarya</taxon>
        <taxon>Ascomycota</taxon>
        <taxon>Pezizomycotina</taxon>
        <taxon>Lecanoromycetes</taxon>
        <taxon>OSLEUM clade</taxon>
        <taxon>Lecanoromycetidae</taxon>
        <taxon>Lecanorales</taxon>
        <taxon>Lecanorineae</taxon>
        <taxon>Parmeliaceae</taxon>
        <taxon>Alectoria</taxon>
    </lineage>
</organism>
<dbReference type="GO" id="GO:0005576">
    <property type="term" value="C:extracellular region"/>
    <property type="evidence" value="ECO:0007669"/>
    <property type="project" value="UniProtKB-SubCell"/>
</dbReference>
<evidence type="ECO:0000256" key="13">
    <source>
        <dbReference type="ARBA" id="ARBA00023180"/>
    </source>
</evidence>
<evidence type="ECO:0000256" key="5">
    <source>
        <dbReference type="ARBA" id="ARBA00022525"/>
    </source>
</evidence>
<dbReference type="PROSITE" id="PS52012">
    <property type="entry name" value="CFEM"/>
    <property type="match status" value="1"/>
</dbReference>
<feature type="signal peptide" evidence="17">
    <location>
        <begin position="1"/>
        <end position="20"/>
    </location>
</feature>
<dbReference type="GO" id="GO:0005886">
    <property type="term" value="C:plasma membrane"/>
    <property type="evidence" value="ECO:0007669"/>
    <property type="project" value="UniProtKB-SubCell"/>
</dbReference>
<evidence type="ECO:0000256" key="4">
    <source>
        <dbReference type="ARBA" id="ARBA00022475"/>
    </source>
</evidence>
<gene>
    <name evidence="19" type="ORF">ALECFALPRED_001571</name>
</gene>
<proteinExistence type="inferred from homology"/>
<protein>
    <recommendedName>
        <fullName evidence="18">CFEM domain-containing protein</fullName>
    </recommendedName>
</protein>
<keyword evidence="10 15" id="KW-0408">Iron</keyword>
<evidence type="ECO:0000256" key="12">
    <source>
        <dbReference type="ARBA" id="ARBA00023157"/>
    </source>
</evidence>
<name>A0A8H3IJ04_9LECA</name>
<keyword evidence="5" id="KW-0964">Secreted</keyword>
<feature type="binding site" description="axial binding residue" evidence="15">
    <location>
        <position position="47"/>
    </location>
    <ligand>
        <name>heme</name>
        <dbReference type="ChEBI" id="CHEBI:30413"/>
    </ligand>
    <ligandPart>
        <name>Fe</name>
        <dbReference type="ChEBI" id="CHEBI:18248"/>
    </ligandPart>
</feature>
<dbReference type="SMART" id="SM00747">
    <property type="entry name" value="CFEM"/>
    <property type="match status" value="1"/>
</dbReference>
<dbReference type="InterPro" id="IPR051735">
    <property type="entry name" value="CFEM_domain"/>
</dbReference>
<dbReference type="PANTHER" id="PTHR37928:SF2">
    <property type="entry name" value="GPI ANCHORED CFEM DOMAIN PROTEIN (AFU_ORTHOLOGUE AFUA_6G10580)"/>
    <property type="match status" value="1"/>
</dbReference>
<evidence type="ECO:0000256" key="17">
    <source>
        <dbReference type="SAM" id="SignalP"/>
    </source>
</evidence>
<evidence type="ECO:0000256" key="14">
    <source>
        <dbReference type="ARBA" id="ARBA00023288"/>
    </source>
</evidence>
<keyword evidence="14" id="KW-0449">Lipoprotein</keyword>
<evidence type="ECO:0000256" key="9">
    <source>
        <dbReference type="ARBA" id="ARBA00022729"/>
    </source>
</evidence>
<feature type="chain" id="PRO_5034285728" description="CFEM domain-containing protein" evidence="17">
    <location>
        <begin position="21"/>
        <end position="180"/>
    </location>
</feature>
<evidence type="ECO:0000313" key="19">
    <source>
        <dbReference type="EMBL" id="CAF9920573.1"/>
    </source>
</evidence>
<keyword evidence="9 17" id="KW-0732">Signal</keyword>
<evidence type="ECO:0000256" key="6">
    <source>
        <dbReference type="ARBA" id="ARBA00022617"/>
    </source>
</evidence>
<comment type="caution">
    <text evidence="19">The sequence shown here is derived from an EMBL/GenBank/DDBJ whole genome shotgun (WGS) entry which is preliminary data.</text>
</comment>
<comment type="similarity">
    <text evidence="3">Belongs to the RBT5 family.</text>
</comment>
<sequence length="180" mass="18623">MVFHWTLVLVLTIASRQVVAQSVSDVPQCAEKAALSSISSTGCQLTDIECICKDQSFISSLLPVVRNACSPADLQKTIAFTESLCDTVGITIAVPTSTPTGNSTGAPLPISTSSIVSNSQTYTSSDAPVTQSTSTKSTAPTVASAKSSSGSSVLTGVAARDYVRYVWADTLLAMIALVLL</sequence>
<keyword evidence="4" id="KW-1003">Cell membrane</keyword>
<keyword evidence="11" id="KW-0472">Membrane</keyword>
<keyword evidence="20" id="KW-1185">Reference proteome</keyword>
<dbReference type="AlphaFoldDB" id="A0A8H3IJ04"/>
<dbReference type="PANTHER" id="PTHR37928">
    <property type="entry name" value="CFEM DOMAIN PROTEIN (AFU_ORTHOLOGUE AFUA_6G14090)"/>
    <property type="match status" value="1"/>
</dbReference>
<dbReference type="GO" id="GO:0046872">
    <property type="term" value="F:metal ion binding"/>
    <property type="evidence" value="ECO:0007669"/>
    <property type="project" value="UniProtKB-UniRule"/>
</dbReference>
<reference evidence="19" key="1">
    <citation type="submission" date="2021-03" db="EMBL/GenBank/DDBJ databases">
        <authorList>
            <person name="Tagirdzhanova G."/>
        </authorList>
    </citation>
    <scope>NUCLEOTIDE SEQUENCE</scope>
</reference>
<feature type="disulfide bond" evidence="15">
    <location>
        <begin position="52"/>
        <end position="85"/>
    </location>
</feature>
<comment type="caution">
    <text evidence="15">Lacks conserved residue(s) required for the propagation of feature annotation.</text>
</comment>
<feature type="region of interest" description="Disordered" evidence="16">
    <location>
        <begin position="122"/>
        <end position="149"/>
    </location>
</feature>
<comment type="subcellular location">
    <subcellularLocation>
        <location evidence="1">Cell membrane</location>
        <topology evidence="1">Lipid-anchor</topology>
        <topology evidence="1">GPI-anchor</topology>
    </subcellularLocation>
    <subcellularLocation>
        <location evidence="2">Secreted</location>
    </subcellularLocation>
</comment>
<keyword evidence="12 15" id="KW-1015">Disulfide bond</keyword>
<keyword evidence="7" id="KW-0336">GPI-anchor</keyword>
<dbReference type="Proteomes" id="UP000664203">
    <property type="component" value="Unassembled WGS sequence"/>
</dbReference>
<evidence type="ECO:0000256" key="10">
    <source>
        <dbReference type="ARBA" id="ARBA00023004"/>
    </source>
</evidence>
<evidence type="ECO:0000259" key="18">
    <source>
        <dbReference type="PROSITE" id="PS52012"/>
    </source>
</evidence>
<evidence type="ECO:0000256" key="15">
    <source>
        <dbReference type="PROSITE-ProRule" id="PRU01356"/>
    </source>
</evidence>
<evidence type="ECO:0000256" key="3">
    <source>
        <dbReference type="ARBA" id="ARBA00010031"/>
    </source>
</evidence>
<evidence type="ECO:0000256" key="2">
    <source>
        <dbReference type="ARBA" id="ARBA00004613"/>
    </source>
</evidence>
<evidence type="ECO:0000256" key="8">
    <source>
        <dbReference type="ARBA" id="ARBA00022723"/>
    </source>
</evidence>
<feature type="domain" description="CFEM" evidence="18">
    <location>
        <begin position="1"/>
        <end position="114"/>
    </location>
</feature>
<dbReference type="InterPro" id="IPR008427">
    <property type="entry name" value="Extracellular_membr_CFEM_dom"/>
</dbReference>
<dbReference type="OrthoDB" id="3065412at2759"/>
<evidence type="ECO:0000256" key="7">
    <source>
        <dbReference type="ARBA" id="ARBA00022622"/>
    </source>
</evidence>
<keyword evidence="6 15" id="KW-0349">Heme</keyword>
<keyword evidence="13" id="KW-0325">Glycoprotein</keyword>
<dbReference type="Pfam" id="PF05730">
    <property type="entry name" value="CFEM"/>
    <property type="match status" value="1"/>
</dbReference>
<dbReference type="EMBL" id="CAJPDR010000137">
    <property type="protein sequence ID" value="CAF9920573.1"/>
    <property type="molecule type" value="Genomic_DNA"/>
</dbReference>
<dbReference type="GO" id="GO:0098552">
    <property type="term" value="C:side of membrane"/>
    <property type="evidence" value="ECO:0007669"/>
    <property type="project" value="UniProtKB-KW"/>
</dbReference>
<feature type="compositionally biased region" description="Polar residues" evidence="16">
    <location>
        <begin position="122"/>
        <end position="140"/>
    </location>
</feature>
<evidence type="ECO:0000256" key="1">
    <source>
        <dbReference type="ARBA" id="ARBA00004609"/>
    </source>
</evidence>